<evidence type="ECO:0000313" key="2">
    <source>
        <dbReference type="EMBL" id="KAA8825684.1"/>
    </source>
</evidence>
<sequence length="61" mass="6489">MKQYEEPSMIVVKLMNNDIVATDMIISETVPPFPGEGGGSQPGTCDFEDPTPECTAADGAR</sequence>
<comment type="caution">
    <text evidence="2">The sequence shown here is derived from an EMBL/GenBank/DDBJ whole genome shotgun (WGS) entry which is preliminary data.</text>
</comment>
<dbReference type="EMBL" id="RZUH01000014">
    <property type="protein sequence ID" value="KAA8825684.1"/>
    <property type="molecule type" value="Genomic_DNA"/>
</dbReference>
<evidence type="ECO:0000256" key="1">
    <source>
        <dbReference type="SAM" id="MobiDB-lite"/>
    </source>
</evidence>
<protein>
    <submittedName>
        <fullName evidence="2">Uncharacterized protein</fullName>
    </submittedName>
</protein>
<dbReference type="Proteomes" id="UP000410049">
    <property type="component" value="Unassembled WGS sequence"/>
</dbReference>
<reference evidence="2 3" key="1">
    <citation type="journal article" date="2019" name="Syst. Appl. Microbiol.">
        <title>Characterization of Bifidobacterium species in feaces of the Egyptian fruit bat: Description of B. vespertilionis sp. nov. and B. rousetti sp. nov.</title>
        <authorList>
            <person name="Modesto M."/>
            <person name="Satti M."/>
            <person name="Watanabe K."/>
            <person name="Puglisi E."/>
            <person name="Morelli L."/>
            <person name="Huang C.-H."/>
            <person name="Liou J.-S."/>
            <person name="Miyashita M."/>
            <person name="Tamura T."/>
            <person name="Saito S."/>
            <person name="Mori K."/>
            <person name="Huang L."/>
            <person name="Sciavilla P."/>
            <person name="Sandri C."/>
            <person name="Spiezio C."/>
            <person name="Vitali F."/>
            <person name="Cavalieri D."/>
            <person name="Perpetuini G."/>
            <person name="Tofalo R."/>
            <person name="Bonetti A."/>
            <person name="Arita M."/>
            <person name="Mattarelli P."/>
        </authorList>
    </citation>
    <scope>NUCLEOTIDE SEQUENCE [LARGE SCALE GENOMIC DNA]</scope>
    <source>
        <strain evidence="2 3">RST17</strain>
    </source>
</reference>
<dbReference type="AlphaFoldDB" id="A0A5M9ZGE0"/>
<evidence type="ECO:0000313" key="3">
    <source>
        <dbReference type="Proteomes" id="UP000410049"/>
    </source>
</evidence>
<name>A0A5M9ZGE0_9BIFI</name>
<gene>
    <name evidence="2" type="ORF">EMO91_12050</name>
</gene>
<organism evidence="2 3">
    <name type="scientific">Bifidobacterium myosotis</name>
    <dbReference type="NCBI Taxonomy" id="1630166"/>
    <lineage>
        <taxon>Bacteria</taxon>
        <taxon>Bacillati</taxon>
        <taxon>Actinomycetota</taxon>
        <taxon>Actinomycetes</taxon>
        <taxon>Bifidobacteriales</taxon>
        <taxon>Bifidobacteriaceae</taxon>
        <taxon>Bifidobacterium</taxon>
    </lineage>
</organism>
<feature type="region of interest" description="Disordered" evidence="1">
    <location>
        <begin position="30"/>
        <end position="61"/>
    </location>
</feature>
<dbReference type="RefSeq" id="WP_150380146.1">
    <property type="nucleotide sequence ID" value="NZ_RZUH01000014.1"/>
</dbReference>
<accession>A0A5M9ZGE0</accession>
<proteinExistence type="predicted"/>